<dbReference type="RefSeq" id="WP_190301571.1">
    <property type="nucleotide sequence ID" value="NZ_JACOIJ010000005.1"/>
</dbReference>
<protein>
    <submittedName>
        <fullName evidence="1">Uncharacterized protein</fullName>
    </submittedName>
</protein>
<name>A0ABR7YBX8_9SPHI</name>
<comment type="caution">
    <text evidence="1">The sequence shown here is derived from an EMBL/GenBank/DDBJ whole genome shotgun (WGS) entry which is preliminary data.</text>
</comment>
<dbReference type="Proteomes" id="UP000651271">
    <property type="component" value="Unassembled WGS sequence"/>
</dbReference>
<keyword evidence="2" id="KW-1185">Reference proteome</keyword>
<accession>A0ABR7YBX8</accession>
<evidence type="ECO:0000313" key="1">
    <source>
        <dbReference type="EMBL" id="MBD1428806.1"/>
    </source>
</evidence>
<gene>
    <name evidence="1" type="ORF">H8B04_04335</name>
</gene>
<evidence type="ECO:0000313" key="2">
    <source>
        <dbReference type="Proteomes" id="UP000651271"/>
    </source>
</evidence>
<organism evidence="1 2">
    <name type="scientific">Sphingobacterium litopenaei</name>
    <dbReference type="NCBI Taxonomy" id="2763500"/>
    <lineage>
        <taxon>Bacteria</taxon>
        <taxon>Pseudomonadati</taxon>
        <taxon>Bacteroidota</taxon>
        <taxon>Sphingobacteriia</taxon>
        <taxon>Sphingobacteriales</taxon>
        <taxon>Sphingobacteriaceae</taxon>
        <taxon>Sphingobacterium</taxon>
    </lineage>
</organism>
<proteinExistence type="predicted"/>
<reference evidence="1 2" key="1">
    <citation type="submission" date="2020-08" db="EMBL/GenBank/DDBJ databases">
        <title>Sphingobacterium sp. DN04309 isolated from aquaculture water.</title>
        <authorList>
            <person name="Zhang M."/>
        </authorList>
    </citation>
    <scope>NUCLEOTIDE SEQUENCE [LARGE SCALE GENOMIC DNA]</scope>
    <source>
        <strain evidence="1 2">DN04309</strain>
    </source>
</reference>
<sequence>MERLEYIKELYSQYLAKNISKQGQKELMEFFNTCNDTELQYIVGSLDPDEQIIESELQRYGQRADDVLDRIRKKTATKDICISFAACKVYKELERLLKEKNAGYSAEQTIEIIKTIYKVKIQTPYSEQIYERLIIKNDDQKAIVDLFDLDLN</sequence>
<dbReference type="EMBL" id="JACOIJ010000005">
    <property type="protein sequence ID" value="MBD1428806.1"/>
    <property type="molecule type" value="Genomic_DNA"/>
</dbReference>